<dbReference type="SUPFAM" id="SSF47384">
    <property type="entry name" value="Homodimeric domain of signal transducing histidine kinase"/>
    <property type="match status" value="1"/>
</dbReference>
<feature type="domain" description="HPt" evidence="16">
    <location>
        <begin position="1"/>
        <end position="104"/>
    </location>
</feature>
<evidence type="ECO:0000256" key="6">
    <source>
        <dbReference type="ARBA" id="ARBA00022679"/>
    </source>
</evidence>
<evidence type="ECO:0000259" key="15">
    <source>
        <dbReference type="PROSITE" id="PS50851"/>
    </source>
</evidence>
<feature type="region of interest" description="Disordered" evidence="13">
    <location>
        <begin position="501"/>
        <end position="536"/>
    </location>
</feature>
<evidence type="ECO:0000256" key="11">
    <source>
        <dbReference type="ARBA" id="ARBA00035100"/>
    </source>
</evidence>
<keyword evidence="5 12" id="KW-0597">Phosphoprotein</keyword>
<dbReference type="SMART" id="SM00260">
    <property type="entry name" value="CheW"/>
    <property type="match status" value="1"/>
</dbReference>
<comment type="function">
    <text evidence="11">Involved in the transmission of sensory signals from the chemoreceptors to the flagellar motors. CheA is autophosphorylated; it can transfer its phosphate group to either CheB or CheY.</text>
</comment>
<gene>
    <name evidence="17" type="ORF">PX52LOC_07694</name>
</gene>
<dbReference type="InterPro" id="IPR051315">
    <property type="entry name" value="Bact_Chemotaxis_CheA"/>
</dbReference>
<evidence type="ECO:0000313" key="18">
    <source>
        <dbReference type="Proteomes" id="UP000324974"/>
    </source>
</evidence>
<dbReference type="InterPro" id="IPR003594">
    <property type="entry name" value="HATPase_dom"/>
</dbReference>
<evidence type="ECO:0000256" key="3">
    <source>
        <dbReference type="ARBA" id="ARBA00021495"/>
    </source>
</evidence>
<feature type="domain" description="CheW-like" evidence="15">
    <location>
        <begin position="784"/>
        <end position="919"/>
    </location>
</feature>
<evidence type="ECO:0000259" key="16">
    <source>
        <dbReference type="PROSITE" id="PS50894"/>
    </source>
</evidence>
<dbReference type="Gene3D" id="2.30.30.40">
    <property type="entry name" value="SH3 Domains"/>
    <property type="match status" value="1"/>
</dbReference>
<feature type="modified residue" description="Phosphohistidine" evidence="12">
    <location>
        <position position="48"/>
    </location>
</feature>
<evidence type="ECO:0000256" key="10">
    <source>
        <dbReference type="ARBA" id="ARBA00023012"/>
    </source>
</evidence>
<dbReference type="OrthoDB" id="9803176at2"/>
<evidence type="ECO:0000256" key="1">
    <source>
        <dbReference type="ARBA" id="ARBA00000085"/>
    </source>
</evidence>
<dbReference type="SMART" id="SM01231">
    <property type="entry name" value="H-kinase_dim"/>
    <property type="match status" value="1"/>
</dbReference>
<dbReference type="InterPro" id="IPR002545">
    <property type="entry name" value="CheW-lke_dom"/>
</dbReference>
<dbReference type="PANTHER" id="PTHR43395">
    <property type="entry name" value="SENSOR HISTIDINE KINASE CHEA"/>
    <property type="match status" value="1"/>
</dbReference>
<feature type="domain" description="HPt" evidence="16">
    <location>
        <begin position="368"/>
        <end position="472"/>
    </location>
</feature>
<keyword evidence="7" id="KW-0547">Nucleotide-binding</keyword>
<dbReference type="SUPFAM" id="SSF55874">
    <property type="entry name" value="ATPase domain of HSP90 chaperone/DNA topoisomerase II/histidine kinase"/>
    <property type="match status" value="1"/>
</dbReference>
<name>A0A5C1AME3_9BACT</name>
<dbReference type="Proteomes" id="UP000324974">
    <property type="component" value="Chromosome"/>
</dbReference>
<reference evidence="18" key="1">
    <citation type="submission" date="2019-08" db="EMBL/GenBank/DDBJ databases">
        <title>Limnoglobus roseus gen. nov., sp. nov., a novel freshwater planctomycete with a giant genome from the family Gemmataceae.</title>
        <authorList>
            <person name="Kulichevskaya I.S."/>
            <person name="Naumoff D.G."/>
            <person name="Miroshnikov K."/>
            <person name="Ivanova A."/>
            <person name="Philippov D.A."/>
            <person name="Hakobyan A."/>
            <person name="Rijpstra I.C."/>
            <person name="Sinninghe Damste J.S."/>
            <person name="Liesack W."/>
            <person name="Dedysh S.N."/>
        </authorList>
    </citation>
    <scope>NUCLEOTIDE SEQUENCE [LARGE SCALE GENOMIC DNA]</scope>
    <source>
        <strain evidence="18">PX52</strain>
    </source>
</reference>
<evidence type="ECO:0000256" key="4">
    <source>
        <dbReference type="ARBA" id="ARBA00022500"/>
    </source>
</evidence>
<dbReference type="KEGG" id="lrs:PX52LOC_07694"/>
<accession>A0A5C1AME3</accession>
<feature type="domain" description="Histidine kinase" evidence="14">
    <location>
        <begin position="581"/>
        <end position="782"/>
    </location>
</feature>
<dbReference type="CDD" id="cd16916">
    <property type="entry name" value="HATPase_CheA-like"/>
    <property type="match status" value="1"/>
</dbReference>
<feature type="compositionally biased region" description="Low complexity" evidence="13">
    <location>
        <begin position="508"/>
        <end position="517"/>
    </location>
</feature>
<dbReference type="Pfam" id="PF02895">
    <property type="entry name" value="H-kinase_dim"/>
    <property type="match status" value="1"/>
</dbReference>
<dbReference type="Gene3D" id="3.30.565.10">
    <property type="entry name" value="Histidine kinase-like ATPase, C-terminal domain"/>
    <property type="match status" value="1"/>
</dbReference>
<dbReference type="Gene3D" id="1.20.120.160">
    <property type="entry name" value="HPT domain"/>
    <property type="match status" value="2"/>
</dbReference>
<proteinExistence type="predicted"/>
<dbReference type="FunFam" id="2.30.30.40:FF:000048">
    <property type="entry name" value="Chemotaxis protein CheA, putative"/>
    <property type="match status" value="1"/>
</dbReference>
<dbReference type="GO" id="GO:0000155">
    <property type="term" value="F:phosphorelay sensor kinase activity"/>
    <property type="evidence" value="ECO:0007669"/>
    <property type="project" value="InterPro"/>
</dbReference>
<dbReference type="InterPro" id="IPR008207">
    <property type="entry name" value="Sig_transdc_His_kin_Hpt_dom"/>
</dbReference>
<dbReference type="InterPro" id="IPR036641">
    <property type="entry name" value="HPT_dom_sf"/>
</dbReference>
<dbReference type="InterPro" id="IPR004358">
    <property type="entry name" value="Sig_transdc_His_kin-like_C"/>
</dbReference>
<dbReference type="SUPFAM" id="SSF50341">
    <property type="entry name" value="CheW-like"/>
    <property type="match status" value="1"/>
</dbReference>
<evidence type="ECO:0000313" key="17">
    <source>
        <dbReference type="EMBL" id="QEL20589.1"/>
    </source>
</evidence>
<protein>
    <recommendedName>
        <fullName evidence="3">Chemotaxis protein CheA</fullName>
        <ecNumber evidence="2">2.7.13.3</ecNumber>
    </recommendedName>
</protein>
<dbReference type="GO" id="GO:0005737">
    <property type="term" value="C:cytoplasm"/>
    <property type="evidence" value="ECO:0007669"/>
    <property type="project" value="InterPro"/>
</dbReference>
<evidence type="ECO:0000256" key="12">
    <source>
        <dbReference type="PROSITE-ProRule" id="PRU00110"/>
    </source>
</evidence>
<dbReference type="PROSITE" id="PS50109">
    <property type="entry name" value="HIS_KIN"/>
    <property type="match status" value="1"/>
</dbReference>
<dbReference type="InterPro" id="IPR036061">
    <property type="entry name" value="CheW-like_dom_sf"/>
</dbReference>
<dbReference type="AlphaFoldDB" id="A0A5C1AME3"/>
<comment type="catalytic activity">
    <reaction evidence="1">
        <text>ATP + protein L-histidine = ADP + protein N-phospho-L-histidine.</text>
        <dbReference type="EC" id="2.7.13.3"/>
    </reaction>
</comment>
<dbReference type="PROSITE" id="PS50894">
    <property type="entry name" value="HPT"/>
    <property type="match status" value="2"/>
</dbReference>
<dbReference type="Pfam" id="PF01627">
    <property type="entry name" value="Hpt"/>
    <property type="match status" value="2"/>
</dbReference>
<keyword evidence="6" id="KW-0808">Transferase</keyword>
<evidence type="ECO:0000256" key="7">
    <source>
        <dbReference type="ARBA" id="ARBA00022741"/>
    </source>
</evidence>
<dbReference type="FunFam" id="3.30.565.10:FF:000016">
    <property type="entry name" value="Chemotaxis protein CheA, putative"/>
    <property type="match status" value="1"/>
</dbReference>
<dbReference type="InterPro" id="IPR005467">
    <property type="entry name" value="His_kinase_dom"/>
</dbReference>
<dbReference type="CDD" id="cd00088">
    <property type="entry name" value="HPT"/>
    <property type="match status" value="2"/>
</dbReference>
<dbReference type="PROSITE" id="PS50851">
    <property type="entry name" value="CHEW"/>
    <property type="match status" value="1"/>
</dbReference>
<dbReference type="EC" id="2.7.13.3" evidence="2"/>
<dbReference type="SMART" id="SM00073">
    <property type="entry name" value="HPT"/>
    <property type="match status" value="2"/>
</dbReference>
<dbReference type="PRINTS" id="PR00344">
    <property type="entry name" value="BCTRLSENSOR"/>
</dbReference>
<sequence>MSFDPTIYHLAFFEEAAELLVALEAALLTLDARAANPEAVADAFRAVHSLKGGADAVGFEGIAQAAHALETKLDLHRAGTAVNGAELDALLAGADALAEMVATERTGTPAKLPTATASPVPTRTVVVTVTPAPDAFRAGLDPIPLLRELAALGTVRRVGLRAAHLPPLADLDPETCYLGWAVELDTPATDAAVRDVFAFVGDNVAVTVAVPGERLADDGGETDAEALRFARFLTDRGMVRPEAALAALDGQRATRPLLGRLAIQAGYMIPEDVYEALSRVEPGELFGDTAVSYRLLRANHLQDLLKMQRRQTPSLRDCLVSAGAIGRADADREWAAFAKLPPPVPPARIAGEEPDVPAPAVEVAVTTLKPEMAELLAEFCTENEEHLETADRLLLVLDANPTDAEALNAVYRAYHTLKGGAGMLTLTTVKNLAHEAENLLNLAREGKVTLHAKALDLAFASTDALKRQVGFLRRWLADHEELETDPALPALMAELRTFDPVTGRSDVPPSASVPAESAPEEHAPTAGRAAGGDKETVRVDKGRLDKLINSIGELVIAQAMAEQEFIDLTRKTGGHSLALPELSKISRDIQELGLSLRMIPLQGIFQKMARLVRDLSRKMHKPVHMALHGEETELDKTVVDQLGDPLMHMVRNAVDHGLESPDERAAAGKPAEGHVGLRAYHQGGSVYIELTDDGKGLDRDRILKKAVEKGIVAEDQRLSDAEVYALIFEPGFSTAAAVTDVSGRGVGMDVVRRNVETLQGSIHIRTAVGKGTTFTIRLPLTLAIMDGLLVELGDDVFLLPLLSVVESFRPKRSDLHTVAGRGELVAVRGETVPLLRLHRLLNTPTKQTDPCEGLVVLVEDSGNKYALLIDDLLGQMQAVVKSLDANYQSIEGLAGATILGNGRVAMILDVHGLAGLHQRTGRYPAVERPLPLLATGCVP</sequence>
<keyword evidence="9" id="KW-0067">ATP-binding</keyword>
<dbReference type="GO" id="GO:0006935">
    <property type="term" value="P:chemotaxis"/>
    <property type="evidence" value="ECO:0007669"/>
    <property type="project" value="InterPro"/>
</dbReference>
<evidence type="ECO:0000256" key="5">
    <source>
        <dbReference type="ARBA" id="ARBA00022553"/>
    </source>
</evidence>
<keyword evidence="18" id="KW-1185">Reference proteome</keyword>
<keyword evidence="8" id="KW-0418">Kinase</keyword>
<dbReference type="InterPro" id="IPR036890">
    <property type="entry name" value="HATPase_C_sf"/>
</dbReference>
<evidence type="ECO:0000256" key="13">
    <source>
        <dbReference type="SAM" id="MobiDB-lite"/>
    </source>
</evidence>
<dbReference type="InterPro" id="IPR037006">
    <property type="entry name" value="CheA-like_homodim_sf"/>
</dbReference>
<evidence type="ECO:0000259" key="14">
    <source>
        <dbReference type="PROSITE" id="PS50109"/>
    </source>
</evidence>
<evidence type="ECO:0000256" key="8">
    <source>
        <dbReference type="ARBA" id="ARBA00022777"/>
    </source>
</evidence>
<dbReference type="Pfam" id="PF01584">
    <property type="entry name" value="CheW"/>
    <property type="match status" value="1"/>
</dbReference>
<dbReference type="InterPro" id="IPR004105">
    <property type="entry name" value="CheA-like_dim"/>
</dbReference>
<dbReference type="Pfam" id="PF02518">
    <property type="entry name" value="HATPase_c"/>
    <property type="match status" value="1"/>
</dbReference>
<dbReference type="EMBL" id="CP042425">
    <property type="protein sequence ID" value="QEL20589.1"/>
    <property type="molecule type" value="Genomic_DNA"/>
</dbReference>
<dbReference type="InterPro" id="IPR036097">
    <property type="entry name" value="HisK_dim/P_sf"/>
</dbReference>
<evidence type="ECO:0000256" key="9">
    <source>
        <dbReference type="ARBA" id="ARBA00022840"/>
    </source>
</evidence>
<dbReference type="CDD" id="cd00731">
    <property type="entry name" value="CheA_reg"/>
    <property type="match status" value="1"/>
</dbReference>
<evidence type="ECO:0000256" key="2">
    <source>
        <dbReference type="ARBA" id="ARBA00012438"/>
    </source>
</evidence>
<dbReference type="SMART" id="SM00387">
    <property type="entry name" value="HATPase_c"/>
    <property type="match status" value="1"/>
</dbReference>
<organism evidence="17 18">
    <name type="scientific">Limnoglobus roseus</name>
    <dbReference type="NCBI Taxonomy" id="2598579"/>
    <lineage>
        <taxon>Bacteria</taxon>
        <taxon>Pseudomonadati</taxon>
        <taxon>Planctomycetota</taxon>
        <taxon>Planctomycetia</taxon>
        <taxon>Gemmatales</taxon>
        <taxon>Gemmataceae</taxon>
        <taxon>Limnoglobus</taxon>
    </lineage>
</organism>
<keyword evidence="4" id="KW-0145">Chemotaxis</keyword>
<dbReference type="SUPFAM" id="SSF47226">
    <property type="entry name" value="Histidine-containing phosphotransfer domain, HPT domain"/>
    <property type="match status" value="2"/>
</dbReference>
<dbReference type="Gene3D" id="1.10.287.560">
    <property type="entry name" value="Histidine kinase CheA-like, homodimeric domain"/>
    <property type="match status" value="1"/>
</dbReference>
<dbReference type="RefSeq" id="WP_149114865.1">
    <property type="nucleotide sequence ID" value="NZ_CP042425.1"/>
</dbReference>
<dbReference type="PANTHER" id="PTHR43395:SF10">
    <property type="entry name" value="CHEMOTAXIS PROTEIN CHEA"/>
    <property type="match status" value="1"/>
</dbReference>
<keyword evidence="10" id="KW-0902">Two-component regulatory system</keyword>
<feature type="modified residue" description="Phosphohistidine" evidence="12">
    <location>
        <position position="415"/>
    </location>
</feature>